<dbReference type="Proteomes" id="UP000229893">
    <property type="component" value="Unassembled WGS sequence"/>
</dbReference>
<accession>A0A2H0N884</accession>
<keyword evidence="1" id="KW-0812">Transmembrane</keyword>
<comment type="caution">
    <text evidence="2">The sequence shown here is derived from an EMBL/GenBank/DDBJ whole genome shotgun (WGS) entry which is preliminary data.</text>
</comment>
<keyword evidence="1" id="KW-0472">Membrane</keyword>
<reference evidence="2 3" key="1">
    <citation type="submission" date="2017-09" db="EMBL/GenBank/DDBJ databases">
        <title>Depth-based differentiation of microbial function through sediment-hosted aquifers and enrichment of novel symbionts in the deep terrestrial subsurface.</title>
        <authorList>
            <person name="Probst A.J."/>
            <person name="Ladd B."/>
            <person name="Jarett J.K."/>
            <person name="Geller-Mcgrath D.E."/>
            <person name="Sieber C.M."/>
            <person name="Emerson J.B."/>
            <person name="Anantharaman K."/>
            <person name="Thomas B.C."/>
            <person name="Malmstrom R."/>
            <person name="Stieglmeier M."/>
            <person name="Klingl A."/>
            <person name="Woyke T."/>
            <person name="Ryan C.M."/>
            <person name="Banfield J.F."/>
        </authorList>
    </citation>
    <scope>NUCLEOTIDE SEQUENCE [LARGE SCALE GENOMIC DNA]</scope>
    <source>
        <strain evidence="2">CG11_big_fil_rev_8_21_14_0_20_35_14</strain>
    </source>
</reference>
<proteinExistence type="predicted"/>
<sequence>MLVNFFKNRKGQALVELLIGVSIGALILGSSAGVIVSVVNSNSRVAKSKAATQLGQELIDDVRVLADKNWKSFYELSKGSTNHYYVATSTPLAAVLGDEVVTRNGVAYTRWFFVENVNRATSGDNIATSGGVIDPSTQKAVVRITWDNADGLTFTQFMTRHKNFVFHQSDWSQGINSSGTLIKSGSLYASTTGVNASTTGQLKLNGF</sequence>
<feature type="transmembrane region" description="Helical" evidence="1">
    <location>
        <begin position="17"/>
        <end position="39"/>
    </location>
</feature>
<organism evidence="2 3">
    <name type="scientific">Candidatus Liptonbacteria bacterium CG11_big_fil_rev_8_21_14_0_20_35_14</name>
    <dbReference type="NCBI Taxonomy" id="1974634"/>
    <lineage>
        <taxon>Bacteria</taxon>
        <taxon>Candidatus Liptoniibacteriota</taxon>
    </lineage>
</organism>
<protein>
    <submittedName>
        <fullName evidence="2">Uncharacterized protein</fullName>
    </submittedName>
</protein>
<gene>
    <name evidence="2" type="ORF">COV57_00875</name>
</gene>
<dbReference type="AlphaFoldDB" id="A0A2H0N884"/>
<keyword evidence="1" id="KW-1133">Transmembrane helix</keyword>
<dbReference type="EMBL" id="PCWO01000013">
    <property type="protein sequence ID" value="PIR05108.1"/>
    <property type="molecule type" value="Genomic_DNA"/>
</dbReference>
<evidence type="ECO:0000313" key="2">
    <source>
        <dbReference type="EMBL" id="PIR05108.1"/>
    </source>
</evidence>
<evidence type="ECO:0000313" key="3">
    <source>
        <dbReference type="Proteomes" id="UP000229893"/>
    </source>
</evidence>
<name>A0A2H0N884_9BACT</name>
<evidence type="ECO:0000256" key="1">
    <source>
        <dbReference type="SAM" id="Phobius"/>
    </source>
</evidence>